<gene>
    <name evidence="1" type="ORF">LEP1GSC050_2820</name>
</gene>
<keyword evidence="2" id="KW-1185">Reference proteome</keyword>
<comment type="caution">
    <text evidence="1">The sequence shown here is derived from an EMBL/GenBank/DDBJ whole genome shotgun (WGS) entry which is preliminary data.</text>
</comment>
<sequence length="71" mass="8225">MAIQGGKEGPEGLLLPLKSFQQEFCFDRIRDTIGNNIHSKETERYSYSLYKIILKLDSLLIHLSENKELNK</sequence>
<accession>T0F9P6</accession>
<proteinExistence type="predicted"/>
<protein>
    <submittedName>
        <fullName evidence="1">Uncharacterized protein</fullName>
    </submittedName>
</protein>
<evidence type="ECO:0000313" key="2">
    <source>
        <dbReference type="Proteomes" id="UP000015454"/>
    </source>
</evidence>
<reference evidence="1" key="1">
    <citation type="submission" date="2013-05" db="EMBL/GenBank/DDBJ databases">
        <authorList>
            <person name="Harkins D.M."/>
            <person name="Durkin A.S."/>
            <person name="Brinkac L.M."/>
            <person name="Haft D.H."/>
            <person name="Selengut J.D."/>
            <person name="Sanka R."/>
            <person name="DePew J."/>
            <person name="Purushe J."/>
            <person name="Hartskeerl R.A."/>
            <person name="Ahmed A."/>
            <person name="van der Linden H."/>
            <person name="Goris M.G.A."/>
            <person name="Vinetz J.M."/>
            <person name="Sutton G.G."/>
            <person name="Nierman W.C."/>
            <person name="Fouts D.E."/>
        </authorList>
    </citation>
    <scope>NUCLEOTIDE SEQUENCE [LARGE SCALE GENOMIC DNA]</scope>
    <source>
        <strain evidence="1">5399</strain>
    </source>
</reference>
<dbReference type="AlphaFoldDB" id="T0F9P6"/>
<dbReference type="STRING" id="1049789.LEP1GSC050_2820"/>
<evidence type="ECO:0000313" key="1">
    <source>
        <dbReference type="EMBL" id="EQA44596.1"/>
    </source>
</evidence>
<name>T0F9P6_9LEPT</name>
<dbReference type="Proteomes" id="UP000015454">
    <property type="component" value="Unassembled WGS sequence"/>
</dbReference>
<dbReference type="EMBL" id="AHMO02000008">
    <property type="protein sequence ID" value="EQA44596.1"/>
    <property type="molecule type" value="Genomic_DNA"/>
</dbReference>
<organism evidence="1 2">
    <name type="scientific">Leptospira broomii serovar Hurstbridge str. 5399</name>
    <dbReference type="NCBI Taxonomy" id="1049789"/>
    <lineage>
        <taxon>Bacteria</taxon>
        <taxon>Pseudomonadati</taxon>
        <taxon>Spirochaetota</taxon>
        <taxon>Spirochaetia</taxon>
        <taxon>Leptospirales</taxon>
        <taxon>Leptospiraceae</taxon>
        <taxon>Leptospira</taxon>
    </lineage>
</organism>